<reference evidence="1 4" key="2">
    <citation type="submission" date="2020-12" db="EMBL/GenBank/DDBJ databases">
        <title>Comparative genomic insights into the epidemiology and virulence of plant pathogenic Pseudomonads from Turkey.</title>
        <authorList>
            <person name="Dillon M."/>
            <person name="Ruiz-Bedoya T."/>
            <person name="Bendalovic-Torma C."/>
            <person name="Guttman K.M."/>
            <person name="Kwak H."/>
            <person name="Middleton M.A."/>
            <person name="Wang P.W."/>
            <person name="Horuz S."/>
            <person name="Aysan Y."/>
            <person name="Guttman D.S."/>
        </authorList>
    </citation>
    <scope>NUCLEOTIDE SEQUENCE [LARGE SCALE GENOMIC DNA]</scope>
    <source>
        <strain evidence="1 4">S5_IA_2b</strain>
    </source>
</reference>
<dbReference type="AlphaFoldDB" id="A0AAX3IHG0"/>
<dbReference type="GeneID" id="61833380"/>
<evidence type="ECO:0000313" key="1">
    <source>
        <dbReference type="EMBL" id="MBI6562930.1"/>
    </source>
</evidence>
<dbReference type="EMBL" id="LR590482">
    <property type="protein sequence ID" value="VTR05619.1"/>
    <property type="molecule type" value="Genomic_DNA"/>
</dbReference>
<proteinExistence type="predicted"/>
<organism evidence="2 3">
    <name type="scientific">Pseudomonas synxantha</name>
    <dbReference type="NCBI Taxonomy" id="47883"/>
    <lineage>
        <taxon>Bacteria</taxon>
        <taxon>Pseudomonadati</taxon>
        <taxon>Pseudomonadota</taxon>
        <taxon>Gammaproteobacteria</taxon>
        <taxon>Pseudomonadales</taxon>
        <taxon>Pseudomonadaceae</taxon>
        <taxon>Pseudomonas</taxon>
    </lineage>
</organism>
<sequence>MTMPNPMGTYAGVRAGNANQNFYLTITAANSSTGEIKADYHDGIRANPLIGKYSFANAEHGGQASFELSSAPGSAANYAFSLVSNAVTVSQPFDTLSGNYWLNGGSHRIDLKKTY</sequence>
<dbReference type="Proteomes" id="UP000306562">
    <property type="component" value="Chromosome"/>
</dbReference>
<dbReference type="Proteomes" id="UP000648914">
    <property type="component" value="Unassembled WGS sequence"/>
</dbReference>
<dbReference type="EMBL" id="JAEILG010000003">
    <property type="protein sequence ID" value="MBI6562930.1"/>
    <property type="molecule type" value="Genomic_DNA"/>
</dbReference>
<evidence type="ECO:0000313" key="3">
    <source>
        <dbReference type="Proteomes" id="UP000306562"/>
    </source>
</evidence>
<dbReference type="RefSeq" id="WP_124356341.1">
    <property type="nucleotide sequence ID" value="NZ_CBCSGQ010000031.1"/>
</dbReference>
<accession>A0AAX3IHG0</accession>
<keyword evidence="4" id="KW-1185">Reference proteome</keyword>
<evidence type="ECO:0000313" key="4">
    <source>
        <dbReference type="Proteomes" id="UP000648914"/>
    </source>
</evidence>
<name>A0AAX3IHG0_9PSED</name>
<gene>
    <name evidence="2" type="ORF">NCTC10696_05857</name>
    <name evidence="1" type="ORF">YA0852_02185</name>
</gene>
<evidence type="ECO:0000313" key="2">
    <source>
        <dbReference type="EMBL" id="VTR05619.1"/>
    </source>
</evidence>
<reference evidence="2 3" key="1">
    <citation type="submission" date="2019-05" db="EMBL/GenBank/DDBJ databases">
        <authorList>
            <consortium name="Pathogen Informatics"/>
        </authorList>
    </citation>
    <scope>NUCLEOTIDE SEQUENCE [LARGE SCALE GENOMIC DNA]</scope>
    <source>
        <strain evidence="2 3">NCTC10696</strain>
    </source>
</reference>
<protein>
    <submittedName>
        <fullName evidence="2">Uncharacterized protein</fullName>
    </submittedName>
</protein>